<dbReference type="EMBL" id="JACHET010000001">
    <property type="protein sequence ID" value="MBB6182864.1"/>
    <property type="molecule type" value="Genomic_DNA"/>
</dbReference>
<comment type="caution">
    <text evidence="3">The sequence shown here is derived from an EMBL/GenBank/DDBJ whole genome shotgun (WGS) entry which is preliminary data.</text>
</comment>
<evidence type="ECO:0000313" key="5">
    <source>
        <dbReference type="Proteomes" id="UP000029708"/>
    </source>
</evidence>
<dbReference type="InterPro" id="IPR003675">
    <property type="entry name" value="Rce1/LyrA-like_dom"/>
</dbReference>
<sequence length="260" mass="28089">MDDTPIDLPAVEPPPSPDAPRLRFALGAIVLYFLIQAFTGFLVGMVFMMVEMVANGVHDPKAVLQSPDTRMLLLLMILPLSCLASILVFRLGYRRVWRTAGHEGLAVRPIRPTQFSLHVLLGIATGIVGSMLTYLLTQGHPIGQDIGKLMLHTSLPMRLGLGLLVVTLVPLAEEILFRGILLPALIRHMPIALAVAIDACLFAAIHLPDLGWKPQGLLALALVGAVCCWRRLKTGSIYSAVAVHAGNNLLAMVALIASHR</sequence>
<evidence type="ECO:0000256" key="1">
    <source>
        <dbReference type="SAM" id="Phobius"/>
    </source>
</evidence>
<keyword evidence="1" id="KW-1133">Transmembrane helix</keyword>
<feature type="transmembrane region" description="Helical" evidence="1">
    <location>
        <begin position="216"/>
        <end position="232"/>
    </location>
</feature>
<keyword evidence="5" id="KW-1185">Reference proteome</keyword>
<feature type="transmembrane region" description="Helical" evidence="1">
    <location>
        <begin position="24"/>
        <end position="50"/>
    </location>
</feature>
<dbReference type="PANTHER" id="PTHR36435:SF1">
    <property type="entry name" value="CAAX AMINO TERMINAL PROTEASE FAMILY PROTEIN"/>
    <property type="match status" value="1"/>
</dbReference>
<organism evidence="3 5">
    <name type="scientific">Oleiagrimonas soli</name>
    <dbReference type="NCBI Taxonomy" id="1543381"/>
    <lineage>
        <taxon>Bacteria</taxon>
        <taxon>Pseudomonadati</taxon>
        <taxon>Pseudomonadota</taxon>
        <taxon>Gammaproteobacteria</taxon>
        <taxon>Lysobacterales</taxon>
        <taxon>Rhodanobacteraceae</taxon>
        <taxon>Oleiagrimonas</taxon>
    </lineage>
</organism>
<gene>
    <name evidence="4" type="ORF">HNQ86_000209</name>
    <name evidence="3" type="ORF">LF63_0110095</name>
</gene>
<name>A0A099CVD3_9GAMM</name>
<feature type="transmembrane region" description="Helical" evidence="1">
    <location>
        <begin position="71"/>
        <end position="93"/>
    </location>
</feature>
<dbReference type="STRING" id="1543381.LF63_0110095"/>
<feature type="transmembrane region" description="Helical" evidence="1">
    <location>
        <begin position="115"/>
        <end position="137"/>
    </location>
</feature>
<feature type="transmembrane region" description="Helical" evidence="1">
    <location>
        <begin position="184"/>
        <end position="204"/>
    </location>
</feature>
<dbReference type="Proteomes" id="UP000560000">
    <property type="component" value="Unassembled WGS sequence"/>
</dbReference>
<dbReference type="OrthoDB" id="9782250at2"/>
<protein>
    <recommendedName>
        <fullName evidence="2">CAAX prenyl protease 2/Lysostaphin resistance protein A-like domain-containing protein</fullName>
    </recommendedName>
</protein>
<evidence type="ECO:0000313" key="3">
    <source>
        <dbReference type="EMBL" id="KGI77636.1"/>
    </source>
</evidence>
<evidence type="ECO:0000313" key="4">
    <source>
        <dbReference type="EMBL" id="MBB6182864.1"/>
    </source>
</evidence>
<keyword evidence="1" id="KW-0812">Transmembrane</keyword>
<dbReference type="AlphaFoldDB" id="A0A099CVD3"/>
<dbReference type="GO" id="GO:0080120">
    <property type="term" value="P:CAAX-box protein maturation"/>
    <property type="evidence" value="ECO:0007669"/>
    <property type="project" value="UniProtKB-ARBA"/>
</dbReference>
<proteinExistence type="predicted"/>
<dbReference type="PANTHER" id="PTHR36435">
    <property type="entry name" value="SLR1288 PROTEIN"/>
    <property type="match status" value="1"/>
</dbReference>
<feature type="domain" description="CAAX prenyl protease 2/Lysostaphin resistance protein A-like" evidence="2">
    <location>
        <begin position="159"/>
        <end position="250"/>
    </location>
</feature>
<reference evidence="4 6" key="2">
    <citation type="submission" date="2020-08" db="EMBL/GenBank/DDBJ databases">
        <title>Genomic Encyclopedia of Type Strains, Phase IV (KMG-IV): sequencing the most valuable type-strain genomes for metagenomic binning, comparative biology and taxonomic classification.</title>
        <authorList>
            <person name="Goeker M."/>
        </authorList>
    </citation>
    <scope>NUCLEOTIDE SEQUENCE [LARGE SCALE GENOMIC DNA]</scope>
    <source>
        <strain evidence="4 6">DSM 107085</strain>
    </source>
</reference>
<dbReference type="HOGENOM" id="CLU_081519_0_0_6"/>
<dbReference type="EMBL" id="JROI01000011">
    <property type="protein sequence ID" value="KGI77636.1"/>
    <property type="molecule type" value="Genomic_DNA"/>
</dbReference>
<dbReference type="InterPro" id="IPR052710">
    <property type="entry name" value="CAAX_protease"/>
</dbReference>
<dbReference type="Pfam" id="PF02517">
    <property type="entry name" value="Rce1-like"/>
    <property type="match status" value="1"/>
</dbReference>
<dbReference type="GO" id="GO:0004175">
    <property type="term" value="F:endopeptidase activity"/>
    <property type="evidence" value="ECO:0007669"/>
    <property type="project" value="UniProtKB-ARBA"/>
</dbReference>
<dbReference type="Proteomes" id="UP000029708">
    <property type="component" value="Unassembled WGS sequence"/>
</dbReference>
<evidence type="ECO:0000313" key="6">
    <source>
        <dbReference type="Proteomes" id="UP000560000"/>
    </source>
</evidence>
<evidence type="ECO:0000259" key="2">
    <source>
        <dbReference type="Pfam" id="PF02517"/>
    </source>
</evidence>
<feature type="transmembrane region" description="Helical" evidence="1">
    <location>
        <begin position="238"/>
        <end position="257"/>
    </location>
</feature>
<reference evidence="3 5" key="1">
    <citation type="submission" date="2014-09" db="EMBL/GenBank/DDBJ databases">
        <title>Xanthomonadaceae 3.5X direct submission.</title>
        <authorList>
            <person name="Fang T."/>
            <person name="Wang H."/>
        </authorList>
    </citation>
    <scope>NUCLEOTIDE SEQUENCE [LARGE SCALE GENOMIC DNA]</scope>
    <source>
        <strain evidence="3 5">3.5X</strain>
    </source>
</reference>
<accession>A0A099CVD3</accession>
<feature type="transmembrane region" description="Helical" evidence="1">
    <location>
        <begin position="149"/>
        <end position="172"/>
    </location>
</feature>
<keyword evidence="1" id="KW-0472">Membrane</keyword>
<dbReference type="RefSeq" id="WP_043101506.1">
    <property type="nucleotide sequence ID" value="NZ_JACHET010000001.1"/>
</dbReference>